<protein>
    <submittedName>
        <fullName evidence="3">Glycine/betaine ABC transporter substrate-binding protein</fullName>
    </submittedName>
</protein>
<dbReference type="PROSITE" id="PS51257">
    <property type="entry name" value="PROKAR_LIPOPROTEIN"/>
    <property type="match status" value="1"/>
</dbReference>
<accession>A0A917RU19</accession>
<evidence type="ECO:0000259" key="2">
    <source>
        <dbReference type="Pfam" id="PF04069"/>
    </source>
</evidence>
<dbReference type="AlphaFoldDB" id="A0A917RU19"/>
<dbReference type="RefSeq" id="WP_229718963.1">
    <property type="nucleotide sequence ID" value="NZ_BMMH01000012.1"/>
</dbReference>
<evidence type="ECO:0000313" key="4">
    <source>
        <dbReference type="Proteomes" id="UP000638263"/>
    </source>
</evidence>
<keyword evidence="1" id="KW-0732">Signal</keyword>
<comment type="caution">
    <text evidence="3">The sequence shown here is derived from an EMBL/GenBank/DDBJ whole genome shotgun (WGS) entry which is preliminary data.</text>
</comment>
<organism evidence="3 4">
    <name type="scientific">Nocardia jinanensis</name>
    <dbReference type="NCBI Taxonomy" id="382504"/>
    <lineage>
        <taxon>Bacteria</taxon>
        <taxon>Bacillati</taxon>
        <taxon>Actinomycetota</taxon>
        <taxon>Actinomycetes</taxon>
        <taxon>Mycobacteriales</taxon>
        <taxon>Nocardiaceae</taxon>
        <taxon>Nocardia</taxon>
    </lineage>
</organism>
<dbReference type="Gene3D" id="3.40.190.10">
    <property type="entry name" value="Periplasmic binding protein-like II"/>
    <property type="match status" value="1"/>
</dbReference>
<proteinExistence type="predicted"/>
<reference evidence="3" key="2">
    <citation type="submission" date="2020-09" db="EMBL/GenBank/DDBJ databases">
        <authorList>
            <person name="Sun Q."/>
            <person name="Zhou Y."/>
        </authorList>
    </citation>
    <scope>NUCLEOTIDE SEQUENCE</scope>
    <source>
        <strain evidence="3">CGMCC 4.3508</strain>
    </source>
</reference>
<dbReference type="GO" id="GO:0022857">
    <property type="term" value="F:transmembrane transporter activity"/>
    <property type="evidence" value="ECO:0007669"/>
    <property type="project" value="InterPro"/>
</dbReference>
<feature type="chain" id="PRO_5039328056" evidence="1">
    <location>
        <begin position="20"/>
        <end position="300"/>
    </location>
</feature>
<evidence type="ECO:0000256" key="1">
    <source>
        <dbReference type="SAM" id="SignalP"/>
    </source>
</evidence>
<name>A0A917RU19_9NOCA</name>
<dbReference type="EMBL" id="BMMH01000012">
    <property type="protein sequence ID" value="GGL29366.1"/>
    <property type="molecule type" value="Genomic_DNA"/>
</dbReference>
<feature type="domain" description="ABC-type glycine betaine transport system substrate-binding" evidence="2">
    <location>
        <begin position="36"/>
        <end position="296"/>
    </location>
</feature>
<dbReference type="SUPFAM" id="SSF53850">
    <property type="entry name" value="Periplasmic binding protein-like II"/>
    <property type="match status" value="1"/>
</dbReference>
<dbReference type="Pfam" id="PF04069">
    <property type="entry name" value="OpuAC"/>
    <property type="match status" value="1"/>
</dbReference>
<gene>
    <name evidence="3" type="primary">proX</name>
    <name evidence="3" type="ORF">GCM10011588_50260</name>
</gene>
<feature type="signal peptide" evidence="1">
    <location>
        <begin position="1"/>
        <end position="19"/>
    </location>
</feature>
<dbReference type="InterPro" id="IPR007210">
    <property type="entry name" value="ABC_Gly_betaine_transp_sub-bd"/>
</dbReference>
<sequence length="300" mass="31035">MSRAMVLAASMRVLARVLAPVLAVLAVSCGSNEAQPLVVGAAESAESRVLAEIYAQALARTGAAVRIEPGLRGRSEVFAALDAGDIAVTADHNGALLAVLNTGAEAPTSDKVTEELNGSLPQGTITSDPAEGADFEPRVLVTTATAQQRGIESVEQLGAQCPSMVAGVAVVPDLFELPEVAGKISGCEFASTEVFSGPEELHRALLEGRVQAGVLGGPAEFLSGGTEGLKVLADPEDAIRPENPLALVRKGALDDRELEKLNYVAGELTTDELATLVSRVRDEAADPGELARTWLDAHGL</sequence>
<dbReference type="GO" id="GO:0043190">
    <property type="term" value="C:ATP-binding cassette (ABC) transporter complex"/>
    <property type="evidence" value="ECO:0007669"/>
    <property type="project" value="InterPro"/>
</dbReference>
<dbReference type="Gene3D" id="3.40.190.120">
    <property type="entry name" value="Osmoprotection protein (prox), domain 2"/>
    <property type="match status" value="1"/>
</dbReference>
<keyword evidence="4" id="KW-1185">Reference proteome</keyword>
<evidence type="ECO:0000313" key="3">
    <source>
        <dbReference type="EMBL" id="GGL29366.1"/>
    </source>
</evidence>
<dbReference type="Proteomes" id="UP000638263">
    <property type="component" value="Unassembled WGS sequence"/>
</dbReference>
<reference evidence="3" key="1">
    <citation type="journal article" date="2014" name="Int. J. Syst. Evol. Microbiol.">
        <title>Complete genome sequence of Corynebacterium casei LMG S-19264T (=DSM 44701T), isolated from a smear-ripened cheese.</title>
        <authorList>
            <consortium name="US DOE Joint Genome Institute (JGI-PGF)"/>
            <person name="Walter F."/>
            <person name="Albersmeier A."/>
            <person name="Kalinowski J."/>
            <person name="Ruckert C."/>
        </authorList>
    </citation>
    <scope>NUCLEOTIDE SEQUENCE</scope>
    <source>
        <strain evidence="3">CGMCC 4.3508</strain>
    </source>
</reference>